<dbReference type="GO" id="GO:0003700">
    <property type="term" value="F:DNA-binding transcription factor activity"/>
    <property type="evidence" value="ECO:0007669"/>
    <property type="project" value="InterPro"/>
</dbReference>
<dbReference type="SUPFAM" id="SSF46785">
    <property type="entry name" value="Winged helix' DNA-binding domain"/>
    <property type="match status" value="1"/>
</dbReference>
<dbReference type="FunFam" id="1.10.10.10:FF:000001">
    <property type="entry name" value="LysR family transcriptional regulator"/>
    <property type="match status" value="1"/>
</dbReference>
<evidence type="ECO:0000256" key="2">
    <source>
        <dbReference type="ARBA" id="ARBA00023015"/>
    </source>
</evidence>
<evidence type="ECO:0000256" key="1">
    <source>
        <dbReference type="ARBA" id="ARBA00009437"/>
    </source>
</evidence>
<dbReference type="GO" id="GO:0003677">
    <property type="term" value="F:DNA binding"/>
    <property type="evidence" value="ECO:0007669"/>
    <property type="project" value="UniProtKB-KW"/>
</dbReference>
<dbReference type="Pfam" id="PF00126">
    <property type="entry name" value="HTH_1"/>
    <property type="match status" value="1"/>
</dbReference>
<evidence type="ECO:0000256" key="3">
    <source>
        <dbReference type="ARBA" id="ARBA00023125"/>
    </source>
</evidence>
<dbReference type="RefSeq" id="WP_159173008.1">
    <property type="nucleotide sequence ID" value="NZ_LR732311.1"/>
</dbReference>
<keyword evidence="3" id="KW-0238">DNA-binding</keyword>
<sequence>MELLHLHYFRTVAEELNFTHAANRLFISQPALSMTIKKLERELDTELFNRNGRTITLTNQGRILLQSVEKIENELALVKDRLSNPEQDVTISLASSHGRFIQILLAEFLVNPSATLFNTEILSNREILSQLLTDEIHFSISFMEIKHPEVTSEPVIEEDIVLTYPGHYTEQEVMRVLYDNETAKSFLFPSHNKDYNSFIKLKMTEFSLYADSIRYIDDVSLQVALRQQRHFSFVPVSVCRELKLPFVAKDNLTIVSKIYLSRLSRGLTEEQQTVYDTIKQFFLREAASFVK</sequence>
<comment type="similarity">
    <text evidence="1">Belongs to the LysR transcriptional regulatory family.</text>
</comment>
<evidence type="ECO:0000313" key="6">
    <source>
        <dbReference type="EMBL" id="VWX34610.1"/>
    </source>
</evidence>
<dbReference type="AlphaFoldDB" id="A0A653I6W2"/>
<evidence type="ECO:0000259" key="5">
    <source>
        <dbReference type="PROSITE" id="PS50931"/>
    </source>
</evidence>
<dbReference type="Proteomes" id="UP000439752">
    <property type="component" value="Unassembled WGS sequence"/>
</dbReference>
<evidence type="ECO:0000256" key="4">
    <source>
        <dbReference type="ARBA" id="ARBA00023163"/>
    </source>
</evidence>
<dbReference type="Gene3D" id="1.10.10.10">
    <property type="entry name" value="Winged helix-like DNA-binding domain superfamily/Winged helix DNA-binding domain"/>
    <property type="match status" value="1"/>
</dbReference>
<accession>A0A653I6W2</accession>
<gene>
    <name evidence="6" type="ORF">EXIGUO9Y_190066</name>
</gene>
<keyword evidence="4" id="KW-0804">Transcription</keyword>
<reference evidence="6 7" key="1">
    <citation type="submission" date="2019-10" db="EMBL/GenBank/DDBJ databases">
        <authorList>
            <person name="Karimi E."/>
        </authorList>
    </citation>
    <scope>NUCLEOTIDE SEQUENCE [LARGE SCALE GENOMIC DNA]</scope>
    <source>
        <strain evidence="6">Exiguobacterium sp. 9Y</strain>
    </source>
</reference>
<name>A0A653I6W2_9BACL</name>
<feature type="domain" description="HTH lysR-type" evidence="5">
    <location>
        <begin position="1"/>
        <end position="58"/>
    </location>
</feature>
<dbReference type="InterPro" id="IPR036390">
    <property type="entry name" value="WH_DNA-bd_sf"/>
</dbReference>
<dbReference type="InterPro" id="IPR036388">
    <property type="entry name" value="WH-like_DNA-bd_sf"/>
</dbReference>
<dbReference type="EMBL" id="CABWKQ010000011">
    <property type="protein sequence ID" value="VWX34610.1"/>
    <property type="molecule type" value="Genomic_DNA"/>
</dbReference>
<organism evidence="6 7">
    <name type="scientific">Exiguobacterium oxidotolerans</name>
    <dbReference type="NCBI Taxonomy" id="223958"/>
    <lineage>
        <taxon>Bacteria</taxon>
        <taxon>Bacillati</taxon>
        <taxon>Bacillota</taxon>
        <taxon>Bacilli</taxon>
        <taxon>Bacillales</taxon>
        <taxon>Bacillales Family XII. Incertae Sedis</taxon>
        <taxon>Exiguobacterium</taxon>
    </lineage>
</organism>
<dbReference type="InterPro" id="IPR000847">
    <property type="entry name" value="LysR_HTH_N"/>
</dbReference>
<proteinExistence type="inferred from homology"/>
<protein>
    <recommendedName>
        <fullName evidence="5">HTH lysR-type domain-containing protein</fullName>
    </recommendedName>
</protein>
<dbReference type="PANTHER" id="PTHR30126">
    <property type="entry name" value="HTH-TYPE TRANSCRIPTIONAL REGULATOR"/>
    <property type="match status" value="1"/>
</dbReference>
<dbReference type="PRINTS" id="PR00039">
    <property type="entry name" value="HTHLYSR"/>
</dbReference>
<dbReference type="PROSITE" id="PS50931">
    <property type="entry name" value="HTH_LYSR"/>
    <property type="match status" value="1"/>
</dbReference>
<keyword evidence="2" id="KW-0805">Transcription regulation</keyword>
<keyword evidence="7" id="KW-1185">Reference proteome</keyword>
<evidence type="ECO:0000313" key="7">
    <source>
        <dbReference type="Proteomes" id="UP000439752"/>
    </source>
</evidence>